<dbReference type="RefSeq" id="XP_068354626.1">
    <property type="nucleotide sequence ID" value="XM_068508067.1"/>
</dbReference>
<dbReference type="EMBL" id="MLAK01000909">
    <property type="protein sequence ID" value="OHT01490.1"/>
    <property type="molecule type" value="Genomic_DNA"/>
</dbReference>
<evidence type="ECO:0000313" key="4">
    <source>
        <dbReference type="Proteomes" id="UP000179807"/>
    </source>
</evidence>
<evidence type="ECO:0000313" key="3">
    <source>
        <dbReference type="EMBL" id="OHT01490.1"/>
    </source>
</evidence>
<accession>A0A1J4JRW1</accession>
<evidence type="ECO:0000256" key="2">
    <source>
        <dbReference type="SAM" id="Coils"/>
    </source>
</evidence>
<dbReference type="PANTHER" id="PTHR18929">
    <property type="entry name" value="PROTEIN DISULFIDE ISOMERASE"/>
    <property type="match status" value="1"/>
</dbReference>
<dbReference type="Proteomes" id="UP000179807">
    <property type="component" value="Unassembled WGS sequence"/>
</dbReference>
<organism evidence="3 4">
    <name type="scientific">Tritrichomonas foetus</name>
    <dbReference type="NCBI Taxonomy" id="1144522"/>
    <lineage>
        <taxon>Eukaryota</taxon>
        <taxon>Metamonada</taxon>
        <taxon>Parabasalia</taxon>
        <taxon>Tritrichomonadida</taxon>
        <taxon>Tritrichomonadidae</taxon>
        <taxon>Tritrichomonas</taxon>
    </lineage>
</organism>
<dbReference type="Gene3D" id="3.40.30.10">
    <property type="entry name" value="Glutaredoxin"/>
    <property type="match status" value="1"/>
</dbReference>
<gene>
    <name evidence="3" type="ORF">TRFO_31678</name>
</gene>
<evidence type="ECO:0000256" key="1">
    <source>
        <dbReference type="ARBA" id="ARBA00006347"/>
    </source>
</evidence>
<dbReference type="GO" id="GO:0003756">
    <property type="term" value="F:protein disulfide isomerase activity"/>
    <property type="evidence" value="ECO:0007669"/>
    <property type="project" value="TreeGrafter"/>
</dbReference>
<evidence type="ECO:0008006" key="5">
    <source>
        <dbReference type="Google" id="ProtNLM"/>
    </source>
</evidence>
<keyword evidence="2" id="KW-0175">Coiled coil</keyword>
<dbReference type="AlphaFoldDB" id="A0A1J4JRW1"/>
<proteinExistence type="inferred from homology"/>
<dbReference type="PANTHER" id="PTHR18929:SF240">
    <property type="entry name" value="PROTEIN DISULFIDE-ISOMERASE"/>
    <property type="match status" value="1"/>
</dbReference>
<name>A0A1J4JRW1_9EUKA</name>
<dbReference type="OrthoDB" id="427280at2759"/>
<dbReference type="GO" id="GO:0006457">
    <property type="term" value="P:protein folding"/>
    <property type="evidence" value="ECO:0007669"/>
    <property type="project" value="TreeGrafter"/>
</dbReference>
<dbReference type="GeneID" id="94842771"/>
<dbReference type="VEuPathDB" id="TrichDB:TRFO_31678"/>
<keyword evidence="4" id="KW-1185">Reference proteome</keyword>
<protein>
    <recommendedName>
        <fullName evidence="5">Thioredoxin domain-containing protein</fullName>
    </recommendedName>
</protein>
<comment type="similarity">
    <text evidence="1">Belongs to the protein disulfide isomerase family.</text>
</comment>
<comment type="caution">
    <text evidence="3">The sequence shown here is derived from an EMBL/GenBank/DDBJ whole genome shotgun (WGS) entry which is preliminary data.</text>
</comment>
<dbReference type="InterPro" id="IPR036249">
    <property type="entry name" value="Thioredoxin-like_sf"/>
</dbReference>
<dbReference type="GO" id="GO:0034976">
    <property type="term" value="P:response to endoplasmic reticulum stress"/>
    <property type="evidence" value="ECO:0007669"/>
    <property type="project" value="TreeGrafter"/>
</dbReference>
<dbReference type="GO" id="GO:0005783">
    <property type="term" value="C:endoplasmic reticulum"/>
    <property type="evidence" value="ECO:0007669"/>
    <property type="project" value="TreeGrafter"/>
</dbReference>
<dbReference type="SUPFAM" id="SSF52833">
    <property type="entry name" value="Thioredoxin-like"/>
    <property type="match status" value="1"/>
</dbReference>
<reference evidence="3" key="1">
    <citation type="submission" date="2016-10" db="EMBL/GenBank/DDBJ databases">
        <authorList>
            <person name="Benchimol M."/>
            <person name="Almeida L.G."/>
            <person name="Vasconcelos A.T."/>
            <person name="Perreira-Neves A."/>
            <person name="Rosa I.A."/>
            <person name="Tasca T."/>
            <person name="Bogo M.R."/>
            <person name="de Souza W."/>
        </authorList>
    </citation>
    <scope>NUCLEOTIDE SEQUENCE [LARGE SCALE GENOMIC DNA]</scope>
    <source>
        <strain evidence="3">K</strain>
    </source>
</reference>
<feature type="coiled-coil region" evidence="2">
    <location>
        <begin position="506"/>
        <end position="533"/>
    </location>
</feature>
<sequence>MVFYFLAGLTLSVYIPHQAANSLSIEFSGLEKAQKLLKENENVIAFVGAGKDVELIMNFASAEPLFPEYTFIHIYPREMKNIVTENDTVLPEDPYFAIFKNGNIVEAVGPIDEDSSLLFLLDLYVYGKRPLLKDQKGLVSSLGQAPLTIIAPESKYEEMKKIAKISTSEFVLTDVIQITQEVANEVSLVDGSCALYRKLDKSLEEFNCTIEGLRQGRKPLYSRPTVKQMKESTKPAVCFCQKKKRENLMVGEFLYTLAKHFHNEFDFFELKSDETKKYLGEFLGDSTICEKTSNLAVINVTGKFFYRTTQFLPRTLIEAPVFDAQSFTTSTAQLLNYIKSNQVDKIPISEPIPKPSSLAIKKVVGKNYKEFVMEEGKDVLVLFVKPNSKACQFSFTALKEVAEDLIDVCENEFIKFGFMDYTANQIDGGLPVVPDQPAIIFYPANQKLSPKFVIGKRVGDILMHIRLFAAKKPITKLNETLSSMDEFNQLTEYFRSVIPQMNRHQKNTLEETIRKVKVEYEAYAAKNQNETEEKEQEL</sequence>